<sequence>MKRIILFLLTCPILLGTAQNIQVNKPQLENPKSSSMILLPDPQTYTKFDTNQPIFDLMTAWVAANIKPLSVQAVLCTGDLVEQNEYLVPDNVNGNQTSTQQWKAASEAFAKLDGKVPYAICGGNHDYGYTRSENRLCHFPDYFPVERNPLWKDCLVSVCNNAFGIPTLENAAFEFDIPYWGKILVIATEFAPRDEVLEWAKGLVSSEKYVDHKVFLLTHSYLTWDGKRIENEPYKVAPANYGEAIWEKLVYSSPNIRMVICGHYCLDDDFRHNVGQRIDKNAAGKTVFQMMFNAQTAGGGWHGNGGDGWLRIMEFMPDGKTIKIRTYSPFFGISPTTRQFAWRTDPWDEFDIVLD</sequence>
<evidence type="ECO:0000256" key="1">
    <source>
        <dbReference type="SAM" id="SignalP"/>
    </source>
</evidence>
<evidence type="ECO:0000259" key="2">
    <source>
        <dbReference type="Pfam" id="PF00149"/>
    </source>
</evidence>
<keyword evidence="4" id="KW-1185">Reference proteome</keyword>
<dbReference type="RefSeq" id="WP_204972889.1">
    <property type="nucleotide sequence ID" value="NZ_JAAZTS010000025.1"/>
</dbReference>
<reference evidence="3 4" key="1">
    <citation type="journal article" date="2021" name="Sci. Rep.">
        <title>The distribution of antibiotic resistance genes in chicken gut microbiota commensals.</title>
        <authorList>
            <person name="Juricova H."/>
            <person name="Matiasovicova J."/>
            <person name="Kubasova T."/>
            <person name="Cejkova D."/>
            <person name="Rychlik I."/>
        </authorList>
    </citation>
    <scope>NUCLEOTIDE SEQUENCE [LARGE SCALE GENOMIC DNA]</scope>
    <source>
        <strain evidence="3 4">An421</strain>
    </source>
</reference>
<name>A0AA41DDG1_9BACT</name>
<protein>
    <submittedName>
        <fullName evidence="3">Metallophosphoesterase</fullName>
    </submittedName>
</protein>
<feature type="signal peptide" evidence="1">
    <location>
        <begin position="1"/>
        <end position="18"/>
    </location>
</feature>
<dbReference type="SUPFAM" id="SSF56300">
    <property type="entry name" value="Metallo-dependent phosphatases"/>
    <property type="match status" value="1"/>
</dbReference>
<organism evidence="3 4">
    <name type="scientific">Caecibacteroides pullorum</name>
    <dbReference type="NCBI Taxonomy" id="2725562"/>
    <lineage>
        <taxon>Bacteria</taxon>
        <taxon>Pseudomonadati</taxon>
        <taxon>Bacteroidota</taxon>
        <taxon>Bacteroidia</taxon>
        <taxon>Bacteroidales</taxon>
        <taxon>Bacteroidaceae</taxon>
        <taxon>Caecibacteroides</taxon>
    </lineage>
</organism>
<dbReference type="InterPro" id="IPR004843">
    <property type="entry name" value="Calcineurin-like_PHP"/>
</dbReference>
<dbReference type="GO" id="GO:0016787">
    <property type="term" value="F:hydrolase activity"/>
    <property type="evidence" value="ECO:0007669"/>
    <property type="project" value="InterPro"/>
</dbReference>
<feature type="domain" description="Calcineurin-like phosphoesterase" evidence="2">
    <location>
        <begin position="59"/>
        <end position="263"/>
    </location>
</feature>
<dbReference type="PANTHER" id="PTHR43143:SF5">
    <property type="entry name" value="SECRETED PROTEIN"/>
    <property type="match status" value="1"/>
</dbReference>
<dbReference type="InterPro" id="IPR029052">
    <property type="entry name" value="Metallo-depent_PP-like"/>
</dbReference>
<evidence type="ECO:0000313" key="4">
    <source>
        <dbReference type="Proteomes" id="UP000698924"/>
    </source>
</evidence>
<accession>A0AA41DDG1</accession>
<keyword evidence="1" id="KW-0732">Signal</keyword>
<gene>
    <name evidence="3" type="ORF">H6D15_12785</name>
</gene>
<dbReference type="Pfam" id="PF00149">
    <property type="entry name" value="Metallophos"/>
    <property type="match status" value="1"/>
</dbReference>
<dbReference type="PANTHER" id="PTHR43143">
    <property type="entry name" value="METALLOPHOSPHOESTERASE, CALCINEURIN SUPERFAMILY"/>
    <property type="match status" value="1"/>
</dbReference>
<dbReference type="EMBL" id="JACJMO010000026">
    <property type="protein sequence ID" value="MBM6858465.1"/>
    <property type="molecule type" value="Genomic_DNA"/>
</dbReference>
<proteinExistence type="predicted"/>
<evidence type="ECO:0000313" key="3">
    <source>
        <dbReference type="EMBL" id="MBM6858465.1"/>
    </source>
</evidence>
<dbReference type="Proteomes" id="UP000698924">
    <property type="component" value="Unassembled WGS sequence"/>
</dbReference>
<dbReference type="Gene3D" id="3.60.21.10">
    <property type="match status" value="1"/>
</dbReference>
<comment type="caution">
    <text evidence="3">The sequence shown here is derived from an EMBL/GenBank/DDBJ whole genome shotgun (WGS) entry which is preliminary data.</text>
</comment>
<dbReference type="AlphaFoldDB" id="A0AA41DDG1"/>
<feature type="chain" id="PRO_5041446038" evidence="1">
    <location>
        <begin position="19"/>
        <end position="355"/>
    </location>
</feature>
<dbReference type="InterPro" id="IPR051918">
    <property type="entry name" value="STPP_CPPED1"/>
</dbReference>